<evidence type="ECO:0000313" key="2">
    <source>
        <dbReference type="Proteomes" id="UP000469949"/>
    </source>
</evidence>
<dbReference type="AlphaFoldDB" id="A0A833J1W4"/>
<dbReference type="RefSeq" id="WP_152278280.1">
    <property type="nucleotide sequence ID" value="NZ_WEKV01000018.1"/>
</dbReference>
<protein>
    <submittedName>
        <fullName evidence="1">Uncharacterized protein</fullName>
    </submittedName>
</protein>
<proteinExistence type="predicted"/>
<accession>A0A833J1W4</accession>
<dbReference type="Proteomes" id="UP000469949">
    <property type="component" value="Unassembled WGS sequence"/>
</dbReference>
<reference evidence="1 2" key="1">
    <citation type="submission" date="2019-10" db="EMBL/GenBank/DDBJ databases">
        <title>Draft Genome Sequence of the Caffeine Degrading Methylotroph Methylorubrum populi PINKEL.</title>
        <authorList>
            <person name="Dawson S.C."/>
            <person name="Zhang X."/>
            <person name="Wright M.E."/>
            <person name="Sharma G."/>
            <person name="Langner J.T."/>
            <person name="Ditty J.L."/>
            <person name="Subuyuj G.A."/>
        </authorList>
    </citation>
    <scope>NUCLEOTIDE SEQUENCE [LARGE SCALE GENOMIC DNA]</scope>
    <source>
        <strain evidence="1 2">Pinkel</strain>
    </source>
</reference>
<gene>
    <name evidence="1" type="ORF">F8B43_4241</name>
</gene>
<name>A0A833J1W4_9HYPH</name>
<evidence type="ECO:0000313" key="1">
    <source>
        <dbReference type="EMBL" id="KAB7782947.1"/>
    </source>
</evidence>
<sequence length="148" mass="16625">MTPSEDHSIERLALAFLDRSLPRPEWTHASHFAVALWLLRHRPALTAPEEIRRLIMGYNEATGTANTETGGYHHTITLASLRAAAGVLYGHEADVPLHGVLQALMLSPLGHREWLLSHWRQETLSSVRARRIWVEPDLAPLPYPDAFG</sequence>
<dbReference type="EMBL" id="WEKV01000018">
    <property type="protein sequence ID" value="KAB7782947.1"/>
    <property type="molecule type" value="Genomic_DNA"/>
</dbReference>
<organism evidence="1 2">
    <name type="scientific">Methylorubrum populi</name>
    <dbReference type="NCBI Taxonomy" id="223967"/>
    <lineage>
        <taxon>Bacteria</taxon>
        <taxon>Pseudomonadati</taxon>
        <taxon>Pseudomonadota</taxon>
        <taxon>Alphaproteobacteria</taxon>
        <taxon>Hyphomicrobiales</taxon>
        <taxon>Methylobacteriaceae</taxon>
        <taxon>Methylorubrum</taxon>
    </lineage>
</organism>
<comment type="caution">
    <text evidence="1">The sequence shown here is derived from an EMBL/GenBank/DDBJ whole genome shotgun (WGS) entry which is preliminary data.</text>
</comment>